<dbReference type="Proteomes" id="UP000322000">
    <property type="component" value="Chromosome 22"/>
</dbReference>
<evidence type="ECO:0000256" key="1">
    <source>
        <dbReference type="SAM" id="SignalP"/>
    </source>
</evidence>
<dbReference type="KEGG" id="tnl:113504484"/>
<keyword evidence="1" id="KW-0732">Signal</keyword>
<dbReference type="RefSeq" id="XP_026742592.1">
    <property type="nucleotide sequence ID" value="XM_026886791.1"/>
</dbReference>
<name>A0A7E5WQG5_TRINI</name>
<gene>
    <name evidence="3" type="primary">LOC113504484</name>
</gene>
<keyword evidence="2" id="KW-1185">Reference proteome</keyword>
<proteinExistence type="predicted"/>
<dbReference type="PANTHER" id="PTHR31389:SF4">
    <property type="entry name" value="LD39211P"/>
    <property type="match status" value="1"/>
</dbReference>
<evidence type="ECO:0000313" key="2">
    <source>
        <dbReference type="Proteomes" id="UP000322000"/>
    </source>
</evidence>
<dbReference type="AlphaFoldDB" id="A0A7E5WQG5"/>
<accession>A0A7E5WQG5</accession>
<reference evidence="3" key="1">
    <citation type="submission" date="2025-08" db="UniProtKB">
        <authorList>
            <consortium name="RefSeq"/>
        </authorList>
    </citation>
    <scope>IDENTIFICATION</scope>
</reference>
<dbReference type="GeneID" id="113504484"/>
<organism evidence="2 3">
    <name type="scientific">Trichoplusia ni</name>
    <name type="common">Cabbage looper</name>
    <dbReference type="NCBI Taxonomy" id="7111"/>
    <lineage>
        <taxon>Eukaryota</taxon>
        <taxon>Metazoa</taxon>
        <taxon>Ecdysozoa</taxon>
        <taxon>Arthropoda</taxon>
        <taxon>Hexapoda</taxon>
        <taxon>Insecta</taxon>
        <taxon>Pterygota</taxon>
        <taxon>Neoptera</taxon>
        <taxon>Endopterygota</taxon>
        <taxon>Lepidoptera</taxon>
        <taxon>Glossata</taxon>
        <taxon>Ditrysia</taxon>
        <taxon>Noctuoidea</taxon>
        <taxon>Noctuidae</taxon>
        <taxon>Plusiinae</taxon>
        <taxon>Trichoplusia</taxon>
    </lineage>
</organism>
<dbReference type="InParanoid" id="A0A7E5WQG5"/>
<feature type="signal peptide" evidence="1">
    <location>
        <begin position="1"/>
        <end position="25"/>
    </location>
</feature>
<dbReference type="PANTHER" id="PTHR31389">
    <property type="entry name" value="LD39211P"/>
    <property type="match status" value="1"/>
</dbReference>
<evidence type="ECO:0000313" key="3">
    <source>
        <dbReference type="RefSeq" id="XP_026742592.1"/>
    </source>
</evidence>
<dbReference type="FunCoup" id="A0A7E5WQG5">
    <property type="interactions" value="152"/>
</dbReference>
<dbReference type="OrthoDB" id="6414280at2759"/>
<feature type="chain" id="PRO_5028993236" evidence="1">
    <location>
        <begin position="26"/>
        <end position="368"/>
    </location>
</feature>
<protein>
    <submittedName>
        <fullName evidence="3">Uncharacterized protein LOC113504484</fullName>
    </submittedName>
</protein>
<sequence>MKTKSFLLFSTSVFAISIFLIVFHSQPPQSIQSIVTQTHQHIKDFQASLSLQENLRDVEENHLVQEEQYARLLGLDGRQEPWHNTSLPAIVTYARNDAHAQAVSFVRAAAKLPYTVLLYNLGLKPYSLAVVSNYCNSSKCAIIELDLGAFPSHVSDESIHAVRPLIIQHALSRVGGVVFCEASQRWAGSAGELAALWARAAAGAGVLAWPRRAAVTSLTHPRMFHYFHANIDDFLFVQMLDLTRLVVVNKPAVTDIMRPWIQCALTLECIMPLGAQSVGCRFDKKPQYRYSGCHGQDASALSIVLGLRSGFEESSYAVRAGRARWRSVAEAAARAELAALLRNSTDSDERTEHSADPLTAHAAAAAAL</sequence>